<keyword evidence="3" id="KW-1185">Reference proteome</keyword>
<name>A0AAD9NUH7_RIDPI</name>
<protein>
    <submittedName>
        <fullName evidence="2">Uncharacterized protein</fullName>
    </submittedName>
</protein>
<dbReference type="AlphaFoldDB" id="A0AAD9NUH7"/>
<gene>
    <name evidence="2" type="ORF">NP493_317g01016</name>
</gene>
<feature type="compositionally biased region" description="Low complexity" evidence="1">
    <location>
        <begin position="74"/>
        <end position="83"/>
    </location>
</feature>
<dbReference type="Proteomes" id="UP001209878">
    <property type="component" value="Unassembled WGS sequence"/>
</dbReference>
<evidence type="ECO:0000256" key="1">
    <source>
        <dbReference type="SAM" id="MobiDB-lite"/>
    </source>
</evidence>
<reference evidence="2" key="1">
    <citation type="journal article" date="2023" name="Mol. Biol. Evol.">
        <title>Third-Generation Sequencing Reveals the Adaptive Role of the Epigenome in Three Deep-Sea Polychaetes.</title>
        <authorList>
            <person name="Perez M."/>
            <person name="Aroh O."/>
            <person name="Sun Y."/>
            <person name="Lan Y."/>
            <person name="Juniper S.K."/>
            <person name="Young C.R."/>
            <person name="Angers B."/>
            <person name="Qian P.Y."/>
        </authorList>
    </citation>
    <scope>NUCLEOTIDE SEQUENCE</scope>
    <source>
        <strain evidence="2">R07B-5</strain>
    </source>
</reference>
<sequence length="89" mass="10535">MPTYHNYTITRFRNLSKHTYMDYTVETFRFSPLPNLQGFHPAACPPDHKQKTRTKHHLQSRQTRESARAPSACQQQQQQKHQQATARNK</sequence>
<dbReference type="EMBL" id="JAODUO010000316">
    <property type="protein sequence ID" value="KAK2183292.1"/>
    <property type="molecule type" value="Genomic_DNA"/>
</dbReference>
<feature type="region of interest" description="Disordered" evidence="1">
    <location>
        <begin position="35"/>
        <end position="89"/>
    </location>
</feature>
<proteinExistence type="predicted"/>
<evidence type="ECO:0000313" key="2">
    <source>
        <dbReference type="EMBL" id="KAK2183292.1"/>
    </source>
</evidence>
<organism evidence="2 3">
    <name type="scientific">Ridgeia piscesae</name>
    <name type="common">Tubeworm</name>
    <dbReference type="NCBI Taxonomy" id="27915"/>
    <lineage>
        <taxon>Eukaryota</taxon>
        <taxon>Metazoa</taxon>
        <taxon>Spiralia</taxon>
        <taxon>Lophotrochozoa</taxon>
        <taxon>Annelida</taxon>
        <taxon>Polychaeta</taxon>
        <taxon>Sedentaria</taxon>
        <taxon>Canalipalpata</taxon>
        <taxon>Sabellida</taxon>
        <taxon>Siboglinidae</taxon>
        <taxon>Ridgeia</taxon>
    </lineage>
</organism>
<evidence type="ECO:0000313" key="3">
    <source>
        <dbReference type="Proteomes" id="UP001209878"/>
    </source>
</evidence>
<feature type="compositionally biased region" description="Basic residues" evidence="1">
    <location>
        <begin position="50"/>
        <end position="59"/>
    </location>
</feature>
<accession>A0AAD9NUH7</accession>
<comment type="caution">
    <text evidence="2">The sequence shown here is derived from an EMBL/GenBank/DDBJ whole genome shotgun (WGS) entry which is preliminary data.</text>
</comment>